<gene>
    <name evidence="6" type="ORF">NCTC10797_01587</name>
</gene>
<dbReference type="SUPFAM" id="SSF46689">
    <property type="entry name" value="Homeodomain-like"/>
    <property type="match status" value="1"/>
</dbReference>
<keyword evidence="3" id="KW-0804">Transcription</keyword>
<reference evidence="6 7" key="1">
    <citation type="submission" date="2019-02" db="EMBL/GenBank/DDBJ databases">
        <authorList>
            <consortium name="Pathogen Informatics"/>
        </authorList>
    </citation>
    <scope>NUCLEOTIDE SEQUENCE [LARGE SCALE GENOMIC DNA]</scope>
    <source>
        <strain evidence="6 7">3012STDY6756504</strain>
    </source>
</reference>
<evidence type="ECO:0000259" key="5">
    <source>
        <dbReference type="PROSITE" id="PS50977"/>
    </source>
</evidence>
<accession>A0A4U8VWQ7</accession>
<evidence type="ECO:0000256" key="4">
    <source>
        <dbReference type="PROSITE-ProRule" id="PRU00335"/>
    </source>
</evidence>
<feature type="DNA-binding region" description="H-T-H motif" evidence="4">
    <location>
        <begin position="47"/>
        <end position="66"/>
    </location>
</feature>
<protein>
    <submittedName>
        <fullName evidence="6">Bacterial regulatory proteins, tetR family</fullName>
    </submittedName>
</protein>
<organism evidence="6 7">
    <name type="scientific">Nocardia cyriacigeorgica</name>
    <dbReference type="NCBI Taxonomy" id="135487"/>
    <lineage>
        <taxon>Bacteria</taxon>
        <taxon>Bacillati</taxon>
        <taxon>Actinomycetota</taxon>
        <taxon>Actinomycetes</taxon>
        <taxon>Mycobacteriales</taxon>
        <taxon>Nocardiaceae</taxon>
        <taxon>Nocardia</taxon>
    </lineage>
</organism>
<name>A0A4U8VWQ7_9NOCA</name>
<dbReference type="PRINTS" id="PR00455">
    <property type="entry name" value="HTHTETR"/>
</dbReference>
<dbReference type="EMBL" id="LR215973">
    <property type="protein sequence ID" value="VFA97822.1"/>
    <property type="molecule type" value="Genomic_DNA"/>
</dbReference>
<dbReference type="Proteomes" id="UP000290439">
    <property type="component" value="Chromosome"/>
</dbReference>
<feature type="domain" description="HTH tetR-type" evidence="5">
    <location>
        <begin position="24"/>
        <end position="84"/>
    </location>
</feature>
<evidence type="ECO:0000256" key="1">
    <source>
        <dbReference type="ARBA" id="ARBA00023015"/>
    </source>
</evidence>
<keyword evidence="2 4" id="KW-0238">DNA-binding</keyword>
<dbReference type="Pfam" id="PF16925">
    <property type="entry name" value="TetR_C_13"/>
    <property type="match status" value="1"/>
</dbReference>
<evidence type="ECO:0000313" key="6">
    <source>
        <dbReference type="EMBL" id="VFA97822.1"/>
    </source>
</evidence>
<sequence length="210" mass="22969">MKKRADLECSVKKSKVSGVGRTKEFDPDVALRAAMELFWRRGYEATSMQDLVDHLGLGRGSIYGTFGGKRELFLRAVERYVEDTRLGLLDQVSVPGSSLAAVKALVRWYANTSLDDDQRKGCFMTNTAVEFPGDGDVARLVITGLEGMETVLTAALMRAHNAGELGADRDPVALARFLVTFLQGIRVVGKTAVRERFLDDAVEQALAVLA</sequence>
<evidence type="ECO:0000313" key="7">
    <source>
        <dbReference type="Proteomes" id="UP000290439"/>
    </source>
</evidence>
<dbReference type="GO" id="GO:0003677">
    <property type="term" value="F:DNA binding"/>
    <property type="evidence" value="ECO:0007669"/>
    <property type="project" value="UniProtKB-UniRule"/>
</dbReference>
<dbReference type="Pfam" id="PF00440">
    <property type="entry name" value="TetR_N"/>
    <property type="match status" value="1"/>
</dbReference>
<evidence type="ECO:0000256" key="3">
    <source>
        <dbReference type="ARBA" id="ARBA00023163"/>
    </source>
</evidence>
<dbReference type="InterPro" id="IPR009057">
    <property type="entry name" value="Homeodomain-like_sf"/>
</dbReference>
<dbReference type="InterPro" id="IPR001647">
    <property type="entry name" value="HTH_TetR"/>
</dbReference>
<dbReference type="PANTHER" id="PTHR47506:SF1">
    <property type="entry name" value="HTH-TYPE TRANSCRIPTIONAL REGULATOR YJDC"/>
    <property type="match status" value="1"/>
</dbReference>
<dbReference type="InterPro" id="IPR011075">
    <property type="entry name" value="TetR_C"/>
</dbReference>
<dbReference type="SUPFAM" id="SSF48498">
    <property type="entry name" value="Tetracyclin repressor-like, C-terminal domain"/>
    <property type="match status" value="1"/>
</dbReference>
<dbReference type="InterPro" id="IPR036271">
    <property type="entry name" value="Tet_transcr_reg_TetR-rel_C_sf"/>
</dbReference>
<dbReference type="AlphaFoldDB" id="A0A4U8VWQ7"/>
<dbReference type="Gene3D" id="1.10.10.60">
    <property type="entry name" value="Homeodomain-like"/>
    <property type="match status" value="1"/>
</dbReference>
<proteinExistence type="predicted"/>
<dbReference type="PANTHER" id="PTHR47506">
    <property type="entry name" value="TRANSCRIPTIONAL REGULATORY PROTEIN"/>
    <property type="match status" value="1"/>
</dbReference>
<dbReference type="Gene3D" id="1.10.357.10">
    <property type="entry name" value="Tetracycline Repressor, domain 2"/>
    <property type="match status" value="1"/>
</dbReference>
<evidence type="ECO:0000256" key="2">
    <source>
        <dbReference type="ARBA" id="ARBA00023125"/>
    </source>
</evidence>
<keyword evidence="1" id="KW-0805">Transcription regulation</keyword>
<dbReference type="PROSITE" id="PS50977">
    <property type="entry name" value="HTH_TETR_2"/>
    <property type="match status" value="1"/>
</dbReference>